<evidence type="ECO:0000256" key="1">
    <source>
        <dbReference type="SAM" id="Phobius"/>
    </source>
</evidence>
<sequence length="78" mass="9046">MSGVDLNMAQCLRDVGRFGYNEIHNVCSGTVTTVPWGLPEWTGVAFLGLIVVSIVLFYVWLNYPKWLWQRRMKREGRL</sequence>
<comment type="caution">
    <text evidence="2">The sequence shown here is derived from an EMBL/GenBank/DDBJ whole genome shotgun (WGS) entry which is preliminary data.</text>
</comment>
<keyword evidence="1" id="KW-1133">Transmembrane helix</keyword>
<evidence type="ECO:0000313" key="3">
    <source>
        <dbReference type="Proteomes" id="UP000237447"/>
    </source>
</evidence>
<name>A0AAE5VRL7_9HYPH</name>
<evidence type="ECO:0000313" key="2">
    <source>
        <dbReference type="EMBL" id="POO54345.1"/>
    </source>
</evidence>
<keyword evidence="1" id="KW-0812">Transmembrane</keyword>
<organism evidence="2 3">
    <name type="scientific">Agrobacterium rosae</name>
    <dbReference type="NCBI Taxonomy" id="1972867"/>
    <lineage>
        <taxon>Bacteria</taxon>
        <taxon>Pseudomonadati</taxon>
        <taxon>Pseudomonadota</taxon>
        <taxon>Alphaproteobacteria</taxon>
        <taxon>Hyphomicrobiales</taxon>
        <taxon>Rhizobiaceae</taxon>
        <taxon>Rhizobium/Agrobacterium group</taxon>
        <taxon>Agrobacterium</taxon>
    </lineage>
</organism>
<gene>
    <name evidence="2" type="ORF">CPJ18_02285</name>
</gene>
<reference evidence="2 3" key="1">
    <citation type="journal article" date="2018" name="Syst. Appl. Microbiol.">
        <title>Agrobacterium rosae sp. nov., isolated from galls on different agricultural crops.</title>
        <authorList>
            <person name="Kuzmanovic N."/>
            <person name="Pulawska J."/>
            <person name="Smalla K."/>
            <person name="Nesme X."/>
        </authorList>
    </citation>
    <scope>NUCLEOTIDE SEQUENCE [LARGE SCALE GENOMIC DNA]</scope>
    <source>
        <strain evidence="2 3">NCPPB 1650</strain>
    </source>
</reference>
<dbReference type="AlphaFoldDB" id="A0AAE5VRL7"/>
<dbReference type="GeneID" id="86878202"/>
<dbReference type="RefSeq" id="WP_103656814.1">
    <property type="nucleotide sequence ID" value="NZ_NXEJ01000001.1"/>
</dbReference>
<feature type="transmembrane region" description="Helical" evidence="1">
    <location>
        <begin position="41"/>
        <end position="63"/>
    </location>
</feature>
<accession>A0AAE5VRL7</accession>
<dbReference type="EMBL" id="NXEJ01000001">
    <property type="protein sequence ID" value="POO54345.1"/>
    <property type="molecule type" value="Genomic_DNA"/>
</dbReference>
<protein>
    <submittedName>
        <fullName evidence="2">Uncharacterized protein</fullName>
    </submittedName>
</protein>
<dbReference type="Proteomes" id="UP000237447">
    <property type="component" value="Unassembled WGS sequence"/>
</dbReference>
<keyword evidence="1" id="KW-0472">Membrane</keyword>
<proteinExistence type="predicted"/>